<dbReference type="Gene3D" id="1.25.40.90">
    <property type="match status" value="1"/>
</dbReference>
<dbReference type="OrthoDB" id="10069473at2759"/>
<protein>
    <recommendedName>
        <fullName evidence="1">CID domain-containing protein</fullName>
    </recommendedName>
</protein>
<dbReference type="Proteomes" id="UP000010094">
    <property type="component" value="Chromosome I"/>
</dbReference>
<sequence>MASLSKEYLLKSLINLLPTEEQMKTVGLFIRTFKRDYRAIVEGWMFVYRKSSPYHRLNLLYLANEVVQTTKDVDPDSIELKILLKKVVNEVFEETKKMAMKNPSLYKKYCELENVWIQRNVMVLESHGINLGDLIRNIEKTFNDKAKLSAVLEDALSRVRKGSGGG</sequence>
<dbReference type="EMBL" id="CP003518">
    <property type="protein sequence ID" value="AFN82386.1"/>
    <property type="molecule type" value="Genomic_DNA"/>
</dbReference>
<dbReference type="Pfam" id="PF04818">
    <property type="entry name" value="CID"/>
    <property type="match status" value="1"/>
</dbReference>
<proteinExistence type="predicted"/>
<dbReference type="PROSITE" id="PS51391">
    <property type="entry name" value="CID"/>
    <property type="match status" value="1"/>
</dbReference>
<dbReference type="InterPro" id="IPR006569">
    <property type="entry name" value="CID_dom"/>
</dbReference>
<gene>
    <name evidence="2" type="ordered locus">EROM_010410</name>
</gene>
<dbReference type="HOGENOM" id="CLU_136889_0_0_1"/>
<evidence type="ECO:0000313" key="3">
    <source>
        <dbReference type="Proteomes" id="UP000010094"/>
    </source>
</evidence>
<dbReference type="KEGG" id="ero:EROM_010410"/>
<dbReference type="VEuPathDB" id="MicrosporidiaDB:EROM_010410"/>
<dbReference type="SUPFAM" id="SSF48464">
    <property type="entry name" value="ENTH/VHS domain"/>
    <property type="match status" value="1"/>
</dbReference>
<keyword evidence="3" id="KW-1185">Reference proteome</keyword>
<reference evidence="2 3" key="1">
    <citation type="journal article" date="2012" name="Proc. Natl. Acad. Sci. U.S.A.">
        <title>Gain and loss of multiple functionally related, horizontally transferred genes in the reduced genomes of two microsporidian parasites.</title>
        <authorList>
            <person name="Pombert J.-F."/>
            <person name="Selman M."/>
            <person name="Burki F."/>
            <person name="Bardell F.T."/>
            <person name="Farinelli L."/>
            <person name="Solter L.F."/>
            <person name="Whitman D.W."/>
            <person name="Weiss L.M."/>
            <person name="Corradi N."/>
            <person name="Keeling P.J."/>
        </authorList>
    </citation>
    <scope>NUCLEOTIDE SEQUENCE [LARGE SCALE GENOMIC DNA]</scope>
    <source>
        <strain evidence="2 3">SJ-2008</strain>
    </source>
</reference>
<accession>I6ZS15</accession>
<organism evidence="2 3">
    <name type="scientific">Encephalitozoon romaleae (strain SJ-2008)</name>
    <name type="common">Microsporidian parasite</name>
    <dbReference type="NCBI Taxonomy" id="1178016"/>
    <lineage>
        <taxon>Eukaryota</taxon>
        <taxon>Fungi</taxon>
        <taxon>Fungi incertae sedis</taxon>
        <taxon>Microsporidia</taxon>
        <taxon>Unikaryonidae</taxon>
        <taxon>Encephalitozoon</taxon>
    </lineage>
</organism>
<evidence type="ECO:0000259" key="1">
    <source>
        <dbReference type="PROSITE" id="PS51391"/>
    </source>
</evidence>
<dbReference type="AlphaFoldDB" id="I6ZS15"/>
<feature type="domain" description="CID" evidence="1">
    <location>
        <begin position="1"/>
        <end position="146"/>
    </location>
</feature>
<dbReference type="InterPro" id="IPR008942">
    <property type="entry name" value="ENTH_VHS"/>
</dbReference>
<dbReference type="GeneID" id="20520668"/>
<name>I6ZS15_ENCRO</name>
<dbReference type="RefSeq" id="XP_009263883.1">
    <property type="nucleotide sequence ID" value="XM_009265608.1"/>
</dbReference>
<evidence type="ECO:0000313" key="2">
    <source>
        <dbReference type="EMBL" id="AFN82386.1"/>
    </source>
</evidence>